<dbReference type="InterPro" id="IPR052173">
    <property type="entry name" value="Beta-lactam_resp_regulator"/>
</dbReference>
<feature type="region of interest" description="Disordered" evidence="1">
    <location>
        <begin position="560"/>
        <end position="579"/>
    </location>
</feature>
<evidence type="ECO:0000313" key="5">
    <source>
        <dbReference type="Proteomes" id="UP000076088"/>
    </source>
</evidence>
<name>A0AAC8YX79_SPHMC</name>
<feature type="domain" description="Peptidase M56" evidence="3">
    <location>
        <begin position="126"/>
        <end position="305"/>
    </location>
</feature>
<feature type="compositionally biased region" description="Pro residues" evidence="1">
    <location>
        <begin position="568"/>
        <end position="579"/>
    </location>
</feature>
<organism evidence="4 5">
    <name type="scientific">Sphingopyxis macrogoltabida</name>
    <name type="common">Sphingomonas macrogoltabidus</name>
    <dbReference type="NCBI Taxonomy" id="33050"/>
    <lineage>
        <taxon>Bacteria</taxon>
        <taxon>Pseudomonadati</taxon>
        <taxon>Pseudomonadota</taxon>
        <taxon>Alphaproteobacteria</taxon>
        <taxon>Sphingomonadales</taxon>
        <taxon>Sphingomonadaceae</taxon>
        <taxon>Sphingopyxis</taxon>
    </lineage>
</organism>
<feature type="transmembrane region" description="Helical" evidence="2">
    <location>
        <begin position="319"/>
        <end position="339"/>
    </location>
</feature>
<evidence type="ECO:0000256" key="1">
    <source>
        <dbReference type="SAM" id="MobiDB-lite"/>
    </source>
</evidence>
<keyword evidence="2" id="KW-1133">Transmembrane helix</keyword>
<gene>
    <name evidence="4" type="ORF">ATM17_00925</name>
</gene>
<accession>A0AAC8YX79</accession>
<sequence length="579" mass="60416">MITAATLIGLAWKSALVAGLTLLLLRLVRSRSAGERSLIAHAGLAALLALPLATLLLPQWQPLPADWAIAEPAPAAASTTKITGGSAVDPASSATASVPVVEDPAGSPSITLPSFADLAPGLYALPLALLAGLMGIAVLRLFAMRGRADVLVESSWLSALAEAQRRMGFKHGTALLVSDELRSPISWGVLRPTIVLSPKAVAAVGEAEAIIAHELAHVARLDWAKLLAARLACALFWFNPLVWMLARESHQLREEAADDAVLMADIDGPDYATLLVGAARHDNKATLIAAHGVAPAKGSLKRRITRVLDGSLKRGPASAGWILMSLVVLAGITAPLAAFSATAETKVADETHAMAFVAQQSAIRSMQSAMTAKDLTDVETRDVDTGAAPAAEPLRADDLVGMRAVGVTPEYVEKLREHGGSMDPDDIIAAKATGVDPAYIGSMRAILPGADFGDLVGAKQVGIDAAFARDMKEHFPGVDLDDLIALKAMGVDCDFVTDMRKAGVRLRDPDDAIELRATGMHPRGRGAKRSIVSKDGATVRFGPGPVIEARSADGRVARIEVPEAPAATRPPVPPAPPGT</sequence>
<dbReference type="PANTHER" id="PTHR34978:SF3">
    <property type="entry name" value="SLR0241 PROTEIN"/>
    <property type="match status" value="1"/>
</dbReference>
<feature type="transmembrane region" description="Helical" evidence="2">
    <location>
        <begin position="6"/>
        <end position="25"/>
    </location>
</feature>
<dbReference type="RefSeq" id="WP_054724112.1">
    <property type="nucleotide sequence ID" value="NZ_CP009429.1"/>
</dbReference>
<evidence type="ECO:0000313" key="4">
    <source>
        <dbReference type="EMBL" id="AMU87609.1"/>
    </source>
</evidence>
<keyword evidence="5" id="KW-1185">Reference proteome</keyword>
<feature type="transmembrane region" description="Helical" evidence="2">
    <location>
        <begin position="122"/>
        <end position="143"/>
    </location>
</feature>
<evidence type="ECO:0000259" key="3">
    <source>
        <dbReference type="Pfam" id="PF05569"/>
    </source>
</evidence>
<keyword evidence="2" id="KW-0472">Membrane</keyword>
<dbReference type="CDD" id="cd07341">
    <property type="entry name" value="M56_BlaR1_MecR1_like"/>
    <property type="match status" value="1"/>
</dbReference>
<reference evidence="5" key="1">
    <citation type="submission" date="2015-11" db="EMBL/GenBank/DDBJ databases">
        <title>Complete genome sequence of a polyethylene-glycol degrader Sphingopyxis macrogoltabida 203N (NBRC 111659).</title>
        <authorList>
            <person name="Yoshiyuki O."/>
            <person name="Shouta N."/>
            <person name="Nagata Y."/>
            <person name="Numata M."/>
            <person name="Tsuchikane K."/>
            <person name="Hosoyama A."/>
            <person name="Yamazoe A."/>
            <person name="Tsuda M."/>
            <person name="Fujita N."/>
            <person name="Kawai F."/>
        </authorList>
    </citation>
    <scope>NUCLEOTIDE SEQUENCE [LARGE SCALE GENOMIC DNA]</scope>
    <source>
        <strain evidence="5">203N</strain>
    </source>
</reference>
<feature type="transmembrane region" description="Helical" evidence="2">
    <location>
        <begin position="37"/>
        <end position="57"/>
    </location>
</feature>
<evidence type="ECO:0000256" key="2">
    <source>
        <dbReference type="SAM" id="Phobius"/>
    </source>
</evidence>
<dbReference type="Proteomes" id="UP000076088">
    <property type="component" value="Chromosome"/>
</dbReference>
<dbReference type="Pfam" id="PF05569">
    <property type="entry name" value="Peptidase_M56"/>
    <property type="match status" value="1"/>
</dbReference>
<keyword evidence="2" id="KW-0812">Transmembrane</keyword>
<protein>
    <recommendedName>
        <fullName evidence="3">Peptidase M56 domain-containing protein</fullName>
    </recommendedName>
</protein>
<proteinExistence type="predicted"/>
<dbReference type="PANTHER" id="PTHR34978">
    <property type="entry name" value="POSSIBLE SENSOR-TRANSDUCER PROTEIN BLAR"/>
    <property type="match status" value="1"/>
</dbReference>
<dbReference type="EMBL" id="CP013344">
    <property type="protein sequence ID" value="AMU87609.1"/>
    <property type="molecule type" value="Genomic_DNA"/>
</dbReference>
<dbReference type="KEGG" id="smaz:LH19_00930"/>
<dbReference type="InterPro" id="IPR008756">
    <property type="entry name" value="Peptidase_M56"/>
</dbReference>
<dbReference type="AlphaFoldDB" id="A0AAC8YX79"/>
<reference evidence="4 5" key="2">
    <citation type="journal article" date="2016" name="Genome Announc.">
        <title>Complete Genome Sequence of Sphingopyxis macrogoltabida Strain 203N (NBRC 111659), a Polyethylene Glycol Degrader.</title>
        <authorList>
            <person name="Ohtsubo Y."/>
            <person name="Nonoyama S."/>
            <person name="Nagata Y."/>
            <person name="Numata M."/>
            <person name="Tsuchikane K."/>
            <person name="Hosoyama A."/>
            <person name="Yamazoe A."/>
            <person name="Tsuda M."/>
            <person name="Fujita N."/>
            <person name="Kawai F."/>
        </authorList>
    </citation>
    <scope>NUCLEOTIDE SEQUENCE [LARGE SCALE GENOMIC DNA]</scope>
    <source>
        <strain evidence="4 5">203N</strain>
    </source>
</reference>